<sequence length="1003" mass="104706">MLVVGQRRAGAHQVAVAVHVVHPADRRPVLVAAQAGHRVGGELAAVGVGPLAGDRLRGVRGVDERVVPGVELAAGDLGDLLADRDHRVAEAIELGLRLALGRLDHQRAGHREGHRRRMEAEVHQALGHVVDADAGAVLERTQVEDALVRDQAVLAAVEHRVVRLEALGDVVGVEDRRHRGVAQAVTAHQRDVGPGDRQDAGAAPGRGGDCADALEAHRTVPRQEGREVRLDADRAHARAAAAVRDAEGLVQVQVRDVAAELARAAQADHGVEVGAVDVHLAAVGVHDVGDLAHRGLEHAVGRGVGDHDRGELVGVLRRLGLEVGDVDVAVGVAGDHHHAHAGHVRRGRVGAVRRARDQAHVAVTFAAAGVPGADRQQAGVLALRAGVGLQRHGVVAGAGAQHALELGGELGVALRLVGGREGVQAAELGPGHRDHLGGGVELHGARPERDHRAVERQVLVGQAAQVAQHAGLGLEGAEHRVGQEGGAAQLRGRQRLLHQVLDGIEIEPCGAVAEHLPQRLDIGAAGGLVERDADRAGVDLAQVHARGARGGMHRGGIDDTHGNRVEEGRRRHVRAEAAQAGGQGRGQAMDPARDRRQPGRAVVAGVHAGHDGEQGLRGADVGGGLLAADVLLAGLHRQAVGLLAVAVDRHADHAAGHHALVLVAGGEVRGVRAAEAHRDAEALGRADGDVGAELARGLEQGEREQVGGDHHQRLPVVRGGDDGGVVGHLAGARRVLQQHAEDLVRGEFGRGVADDDLEAERLGAGAHHLDGLRVAVARDEEGLGLALRQALAEGHGLGRGGGLVEQRGVGDLQAGEVGDHGLEVEQRLQATLRDLGLVRGVGGVPGRVLEHVAQDDRGREGVVVARADERAQHPVLARDRAQQRQRLGLAAAFGQGQRRDRQDGGGDDLVDQLVERVEAEHVEHGARLGGVRAHVAADEVVALLELRERRGEAGVVDVHGRGGPGKGEAGGIERTAPIRRSAFRRRPGPAGRRRRRNRRDGCG</sequence>
<organism evidence="2 3">
    <name type="scientific">Thauera phenylacetica B4P</name>
    <dbReference type="NCBI Taxonomy" id="1234382"/>
    <lineage>
        <taxon>Bacteria</taxon>
        <taxon>Pseudomonadati</taxon>
        <taxon>Pseudomonadota</taxon>
        <taxon>Betaproteobacteria</taxon>
        <taxon>Rhodocyclales</taxon>
        <taxon>Zoogloeaceae</taxon>
        <taxon>Thauera</taxon>
    </lineage>
</organism>
<feature type="compositionally biased region" description="Gly residues" evidence="1">
    <location>
        <begin position="961"/>
        <end position="970"/>
    </location>
</feature>
<protein>
    <submittedName>
        <fullName evidence="2">Putative metal-dependent RNase</fullName>
    </submittedName>
</protein>
<feature type="region of interest" description="Disordered" evidence="1">
    <location>
        <begin position="575"/>
        <end position="601"/>
    </location>
</feature>
<gene>
    <name evidence="2" type="ORF">C667_17566</name>
</gene>
<evidence type="ECO:0000256" key="1">
    <source>
        <dbReference type="SAM" id="MobiDB-lite"/>
    </source>
</evidence>
<dbReference type="AlphaFoldDB" id="N6ZMF1"/>
<accession>N6ZMF1</accession>
<comment type="caution">
    <text evidence="2">The sequence shown here is derived from an EMBL/GenBank/DDBJ whole genome shotgun (WGS) entry which is preliminary data.</text>
</comment>
<keyword evidence="3" id="KW-1185">Reference proteome</keyword>
<dbReference type="Proteomes" id="UP000013047">
    <property type="component" value="Unassembled WGS sequence"/>
</dbReference>
<evidence type="ECO:0000313" key="2">
    <source>
        <dbReference type="EMBL" id="ENO95722.1"/>
    </source>
</evidence>
<feature type="region of interest" description="Disordered" evidence="1">
    <location>
        <begin position="186"/>
        <end position="207"/>
    </location>
</feature>
<feature type="compositionally biased region" description="Basic and acidic residues" evidence="1">
    <location>
        <begin position="188"/>
        <end position="199"/>
    </location>
</feature>
<feature type="region of interest" description="Disordered" evidence="1">
    <location>
        <begin position="956"/>
        <end position="1003"/>
    </location>
</feature>
<feature type="compositionally biased region" description="Basic residues" evidence="1">
    <location>
        <begin position="981"/>
        <end position="1003"/>
    </location>
</feature>
<reference evidence="2 3" key="1">
    <citation type="submission" date="2012-09" db="EMBL/GenBank/DDBJ databases">
        <title>Draft Genome Sequences of 6 Strains from Genus Thauera.</title>
        <authorList>
            <person name="Liu B."/>
            <person name="Shapleigh J.P."/>
            <person name="Frostegard A.H."/>
        </authorList>
    </citation>
    <scope>NUCLEOTIDE SEQUENCE [LARGE SCALE GENOMIC DNA]</scope>
    <source>
        <strain evidence="2 3">B4P</strain>
    </source>
</reference>
<dbReference type="EMBL" id="AMXF01000178">
    <property type="protein sequence ID" value="ENO95722.1"/>
    <property type="molecule type" value="Genomic_DNA"/>
</dbReference>
<evidence type="ECO:0000313" key="3">
    <source>
        <dbReference type="Proteomes" id="UP000013047"/>
    </source>
</evidence>
<name>N6ZMF1_9RHOO</name>
<proteinExistence type="predicted"/>